<name>A0ABP3IJ38_9ACTN</name>
<proteinExistence type="predicted"/>
<dbReference type="EMBL" id="BAAABX010000032">
    <property type="protein sequence ID" value="GAA0406379.1"/>
    <property type="molecule type" value="Genomic_DNA"/>
</dbReference>
<sequence length="130" mass="14468">MPQQYKTGDTVTIIAVRGRSASWLFQDQHGTVLEVHEGHSYPYKVALHRGGSLCFKADEFTPNPCAPAKPPGRRLLDEAPGFPMGADTAKAHKIMRRAVRDSSRTDDIVTALEEIIRNLRTEIDRLKEAA</sequence>
<accession>A0ABP3IJ38</accession>
<protein>
    <recommendedName>
        <fullName evidence="3">DUF1918 domain-containing protein</fullName>
    </recommendedName>
</protein>
<gene>
    <name evidence="1" type="ORF">GCM10010357_29190</name>
</gene>
<organism evidence="1 2">
    <name type="scientific">Streptomyces luteireticuli</name>
    <dbReference type="NCBI Taxonomy" id="173858"/>
    <lineage>
        <taxon>Bacteria</taxon>
        <taxon>Bacillati</taxon>
        <taxon>Actinomycetota</taxon>
        <taxon>Actinomycetes</taxon>
        <taxon>Kitasatosporales</taxon>
        <taxon>Streptomycetaceae</taxon>
        <taxon>Streptomyces</taxon>
    </lineage>
</organism>
<dbReference type="Proteomes" id="UP001500879">
    <property type="component" value="Unassembled WGS sequence"/>
</dbReference>
<evidence type="ECO:0008006" key="3">
    <source>
        <dbReference type="Google" id="ProtNLM"/>
    </source>
</evidence>
<keyword evidence="2" id="KW-1185">Reference proteome</keyword>
<dbReference type="RefSeq" id="WP_344024078.1">
    <property type="nucleotide sequence ID" value="NZ_BAAABX010000032.1"/>
</dbReference>
<comment type="caution">
    <text evidence="1">The sequence shown here is derived from an EMBL/GenBank/DDBJ whole genome shotgun (WGS) entry which is preliminary data.</text>
</comment>
<evidence type="ECO:0000313" key="1">
    <source>
        <dbReference type="EMBL" id="GAA0406379.1"/>
    </source>
</evidence>
<evidence type="ECO:0000313" key="2">
    <source>
        <dbReference type="Proteomes" id="UP001500879"/>
    </source>
</evidence>
<reference evidence="2" key="1">
    <citation type="journal article" date="2019" name="Int. J. Syst. Evol. Microbiol.">
        <title>The Global Catalogue of Microorganisms (GCM) 10K type strain sequencing project: providing services to taxonomists for standard genome sequencing and annotation.</title>
        <authorList>
            <consortium name="The Broad Institute Genomics Platform"/>
            <consortium name="The Broad Institute Genome Sequencing Center for Infectious Disease"/>
            <person name="Wu L."/>
            <person name="Ma J."/>
        </authorList>
    </citation>
    <scope>NUCLEOTIDE SEQUENCE [LARGE SCALE GENOMIC DNA]</scope>
    <source>
        <strain evidence="2">JCM 4788</strain>
    </source>
</reference>